<protein>
    <submittedName>
        <fullName evidence="1">Uncharacterized protein</fullName>
    </submittedName>
</protein>
<organism evidence="1 2">
    <name type="scientific">Protopolystoma xenopodis</name>
    <dbReference type="NCBI Taxonomy" id="117903"/>
    <lineage>
        <taxon>Eukaryota</taxon>
        <taxon>Metazoa</taxon>
        <taxon>Spiralia</taxon>
        <taxon>Lophotrochozoa</taxon>
        <taxon>Platyhelminthes</taxon>
        <taxon>Monogenea</taxon>
        <taxon>Polyopisthocotylea</taxon>
        <taxon>Polystomatidea</taxon>
        <taxon>Polystomatidae</taxon>
        <taxon>Protopolystoma</taxon>
    </lineage>
</organism>
<dbReference type="EMBL" id="CAAALY010048319">
    <property type="protein sequence ID" value="VEL20860.1"/>
    <property type="molecule type" value="Genomic_DNA"/>
</dbReference>
<reference evidence="1" key="1">
    <citation type="submission" date="2018-11" db="EMBL/GenBank/DDBJ databases">
        <authorList>
            <consortium name="Pathogen Informatics"/>
        </authorList>
    </citation>
    <scope>NUCLEOTIDE SEQUENCE</scope>
</reference>
<gene>
    <name evidence="1" type="ORF">PXEA_LOCUS14300</name>
</gene>
<dbReference type="Proteomes" id="UP000784294">
    <property type="component" value="Unassembled WGS sequence"/>
</dbReference>
<comment type="caution">
    <text evidence="1">The sequence shown here is derived from an EMBL/GenBank/DDBJ whole genome shotgun (WGS) entry which is preliminary data.</text>
</comment>
<proteinExistence type="predicted"/>
<evidence type="ECO:0000313" key="1">
    <source>
        <dbReference type="EMBL" id="VEL20860.1"/>
    </source>
</evidence>
<dbReference type="AlphaFoldDB" id="A0A3S5BVX7"/>
<sequence>MSRYFRFHTIPSDPSILSSTLFFLLPSELRLSDYLEHWNRTPYMDNLLKHLGSFPDPTPPPGGIFCK</sequence>
<evidence type="ECO:0000313" key="2">
    <source>
        <dbReference type="Proteomes" id="UP000784294"/>
    </source>
</evidence>
<name>A0A3S5BVX7_9PLAT</name>
<keyword evidence="2" id="KW-1185">Reference proteome</keyword>
<accession>A0A3S5BVX7</accession>